<dbReference type="Pfam" id="PF06259">
    <property type="entry name" value="Abhydrolase_8"/>
    <property type="match status" value="1"/>
</dbReference>
<feature type="region of interest" description="Disordered" evidence="1">
    <location>
        <begin position="170"/>
        <end position="194"/>
    </location>
</feature>
<dbReference type="InterPro" id="IPR010427">
    <property type="entry name" value="DUF1023"/>
</dbReference>
<evidence type="ECO:0000313" key="3">
    <source>
        <dbReference type="EMBL" id="QLY33602.1"/>
    </source>
</evidence>
<evidence type="ECO:0000256" key="1">
    <source>
        <dbReference type="SAM" id="MobiDB-lite"/>
    </source>
</evidence>
<dbReference type="EMBL" id="CP059399">
    <property type="protein sequence ID" value="QLY33602.1"/>
    <property type="molecule type" value="Genomic_DNA"/>
</dbReference>
<gene>
    <name evidence="3" type="ORF">H0264_16405</name>
</gene>
<dbReference type="Proteomes" id="UP000515512">
    <property type="component" value="Chromosome"/>
</dbReference>
<feature type="domain" description="DUF1023" evidence="2">
    <location>
        <begin position="296"/>
        <end position="506"/>
    </location>
</feature>
<reference evidence="3 4" key="1">
    <citation type="submission" date="2020-07" db="EMBL/GenBank/DDBJ databases">
        <authorList>
            <person name="Zhuang K."/>
            <person name="Ran Y."/>
        </authorList>
    </citation>
    <scope>NUCLEOTIDE SEQUENCE [LARGE SCALE GENOMIC DNA]</scope>
    <source>
        <strain evidence="3 4">WCH-YHL-001</strain>
    </source>
</reference>
<protein>
    <recommendedName>
        <fullName evidence="2">DUF1023 domain-containing protein</fullName>
    </recommendedName>
</protein>
<keyword evidence="4" id="KW-1185">Reference proteome</keyword>
<organism evidence="3 4">
    <name type="scientific">Nocardia huaxiensis</name>
    <dbReference type="NCBI Taxonomy" id="2755382"/>
    <lineage>
        <taxon>Bacteria</taxon>
        <taxon>Bacillati</taxon>
        <taxon>Actinomycetota</taxon>
        <taxon>Actinomycetes</taxon>
        <taxon>Mycobacteriales</taxon>
        <taxon>Nocardiaceae</taxon>
        <taxon>Nocardia</taxon>
    </lineage>
</organism>
<dbReference type="InterPro" id="IPR029058">
    <property type="entry name" value="AB_hydrolase_fold"/>
</dbReference>
<dbReference type="AlphaFoldDB" id="A0A7D6VG01"/>
<dbReference type="KEGG" id="nhu:H0264_16405"/>
<evidence type="ECO:0000313" key="4">
    <source>
        <dbReference type="Proteomes" id="UP000515512"/>
    </source>
</evidence>
<name>A0A7D6VG01_9NOCA</name>
<accession>A0A7D6VG01</accession>
<dbReference type="SUPFAM" id="SSF53474">
    <property type="entry name" value="alpha/beta-Hydrolases"/>
    <property type="match status" value="1"/>
</dbReference>
<evidence type="ECO:0000259" key="2">
    <source>
        <dbReference type="Pfam" id="PF06259"/>
    </source>
</evidence>
<sequence length="583" mass="61812">MARPTKDQVLTWKIDTLREIADSVETEKGDAGIEPGINGIRASMRGAIHDLDWSGAARTAATGRADEEWTDIGRIINAYSNIGSYCRAAYRDMSHPIDTLQAAVKTVEGAGGAVSQDWVVTGLGDSEEETNETVRLQGLADDLGRRDARWAPDIAAAVADLRAMAPAEAGTMANIPTRPNADKAPAKSDPTANRAWWDSLTEDQREYMIATQPQTVGALDGLPALDRHKANVSILGYTERELQTQLATADTSQAQKVIQGKIDDVKAIRAQVENRSTLPDGTPDRLLMVLDASGGEHVEAAIAIGNPDTATHVSVTVPGLNTNAADSLGGMVSEAEQLRFHSQDLLTNAGRADESVATIAWLGYEPPQNVGVPSITGDPVGLVEGLVGVTSPDRAEVGAGALANFYDGLDASQRASGNENAHITALGHSYGSTTTSLALQQLWSQGKQPVDDVVLYGSPGLGGEMPDHMTPRVGDALVQPKDYGLEYGHVFTMATPDDPVAKINRFGFGPTDTPGWISLETQKTVVDGVEYVGASGHSDYPRSAGEGQTRMTVHNMASVLTGVYSQARVEGFPNLPYKIPEGP</sequence>
<proteinExistence type="predicted"/>
<dbReference type="RefSeq" id="WP_181584766.1">
    <property type="nucleotide sequence ID" value="NZ_CP059399.1"/>
</dbReference>